<comment type="caution">
    <text evidence="2">The sequence shown here is derived from an EMBL/GenBank/DDBJ whole genome shotgun (WGS) entry which is preliminary data.</text>
</comment>
<accession>A0A9Q1GXP7</accession>
<evidence type="ECO:0000256" key="1">
    <source>
        <dbReference type="SAM" id="MobiDB-lite"/>
    </source>
</evidence>
<dbReference type="Proteomes" id="UP001153076">
    <property type="component" value="Unassembled WGS sequence"/>
</dbReference>
<gene>
    <name evidence="2" type="ORF">Cgig2_011289</name>
</gene>
<reference evidence="2" key="1">
    <citation type="submission" date="2022-04" db="EMBL/GenBank/DDBJ databases">
        <title>Carnegiea gigantea Genome sequencing and assembly v2.</title>
        <authorList>
            <person name="Copetti D."/>
            <person name="Sanderson M.J."/>
            <person name="Burquez A."/>
            <person name="Wojciechowski M.F."/>
        </authorList>
    </citation>
    <scope>NUCLEOTIDE SEQUENCE</scope>
    <source>
        <strain evidence="2">SGP5-SGP5p</strain>
        <tissue evidence="2">Aerial part</tissue>
    </source>
</reference>
<feature type="region of interest" description="Disordered" evidence="1">
    <location>
        <begin position="210"/>
        <end position="281"/>
    </location>
</feature>
<sequence length="303" mass="34478">MAVLRSKHTHEKGVSGTPRGWGRKKSGSSILKYEPFVMDRHLVHALMESWVPESKAFRIGRREVLLLVYDMALLTGHPTTGKHVTFDHGEDPCEVENMSQTVCSFLAEAMEDTKEKIPLRRNLQMHGFAMILQIIPYLEVRDLEGREATVKAFNDTEDFNAYSIISIEKCLRRMREALRTTEALTLERVTHAATKKEPEHMRALLMGRGRGEQFPRGTQNEGLQCAGRDGEGSVHASDRRVSTSQGNDRYSFHTKFHNADMGSAEDAQERKPFGDTMLPEGENEMVAPPIRWRKMWSPHWSAT</sequence>
<feature type="compositionally biased region" description="Basic residues" evidence="1">
    <location>
        <begin position="1"/>
        <end position="10"/>
    </location>
</feature>
<organism evidence="2 3">
    <name type="scientific">Carnegiea gigantea</name>
    <dbReference type="NCBI Taxonomy" id="171969"/>
    <lineage>
        <taxon>Eukaryota</taxon>
        <taxon>Viridiplantae</taxon>
        <taxon>Streptophyta</taxon>
        <taxon>Embryophyta</taxon>
        <taxon>Tracheophyta</taxon>
        <taxon>Spermatophyta</taxon>
        <taxon>Magnoliopsida</taxon>
        <taxon>eudicotyledons</taxon>
        <taxon>Gunneridae</taxon>
        <taxon>Pentapetalae</taxon>
        <taxon>Caryophyllales</taxon>
        <taxon>Cactineae</taxon>
        <taxon>Cactaceae</taxon>
        <taxon>Cactoideae</taxon>
        <taxon>Echinocereeae</taxon>
        <taxon>Carnegiea</taxon>
    </lineage>
</organism>
<proteinExistence type="predicted"/>
<evidence type="ECO:0000313" key="2">
    <source>
        <dbReference type="EMBL" id="KAJ8427089.1"/>
    </source>
</evidence>
<dbReference type="AlphaFoldDB" id="A0A9Q1GXP7"/>
<evidence type="ECO:0000313" key="3">
    <source>
        <dbReference type="Proteomes" id="UP001153076"/>
    </source>
</evidence>
<feature type="region of interest" description="Disordered" evidence="1">
    <location>
        <begin position="1"/>
        <end position="26"/>
    </location>
</feature>
<protein>
    <submittedName>
        <fullName evidence="2">Uncharacterized protein</fullName>
    </submittedName>
</protein>
<name>A0A9Q1GXP7_9CARY</name>
<keyword evidence="3" id="KW-1185">Reference proteome</keyword>
<dbReference type="EMBL" id="JAKOGI010001192">
    <property type="protein sequence ID" value="KAJ8427089.1"/>
    <property type="molecule type" value="Genomic_DNA"/>
</dbReference>
<feature type="compositionally biased region" description="Basic and acidic residues" evidence="1">
    <location>
        <begin position="228"/>
        <end position="241"/>
    </location>
</feature>